<gene>
    <name evidence="2" type="ORF">A2519_19160</name>
</gene>
<protein>
    <submittedName>
        <fullName evidence="2">Uncharacterized protein</fullName>
    </submittedName>
</protein>
<dbReference type="EMBL" id="MFYX01000125">
    <property type="protein sequence ID" value="OGK01447.1"/>
    <property type="molecule type" value="Genomic_DNA"/>
</dbReference>
<evidence type="ECO:0000313" key="3">
    <source>
        <dbReference type="Proteomes" id="UP000179243"/>
    </source>
</evidence>
<organism evidence="2 3">
    <name type="scientific">Candidatus Raymondbacteria bacterium RIFOXYD12_FULL_49_13</name>
    <dbReference type="NCBI Taxonomy" id="1817890"/>
    <lineage>
        <taxon>Bacteria</taxon>
        <taxon>Raymondiibacteriota</taxon>
    </lineage>
</organism>
<name>A0A1F7F4I4_UNCRA</name>
<accession>A0A1F7F4I4</accession>
<sequence length="69" mass="8081">MQTAIILIVGAMAITLTGFSWYRNIELLQKRIKNKDLTSSDMYVDYPIRLVWLLYITVFSFGFVINNLF</sequence>
<feature type="transmembrane region" description="Helical" evidence="1">
    <location>
        <begin position="6"/>
        <end position="25"/>
    </location>
</feature>
<evidence type="ECO:0000256" key="1">
    <source>
        <dbReference type="SAM" id="Phobius"/>
    </source>
</evidence>
<dbReference type="AlphaFoldDB" id="A0A1F7F4I4"/>
<keyword evidence="1" id="KW-1133">Transmembrane helix</keyword>
<reference evidence="2 3" key="1">
    <citation type="journal article" date="2016" name="Nat. Commun.">
        <title>Thousands of microbial genomes shed light on interconnected biogeochemical processes in an aquifer system.</title>
        <authorList>
            <person name="Anantharaman K."/>
            <person name="Brown C.T."/>
            <person name="Hug L.A."/>
            <person name="Sharon I."/>
            <person name="Castelle C.J."/>
            <person name="Probst A.J."/>
            <person name="Thomas B.C."/>
            <person name="Singh A."/>
            <person name="Wilkins M.J."/>
            <person name="Karaoz U."/>
            <person name="Brodie E.L."/>
            <person name="Williams K.H."/>
            <person name="Hubbard S.S."/>
            <person name="Banfield J.F."/>
        </authorList>
    </citation>
    <scope>NUCLEOTIDE SEQUENCE [LARGE SCALE GENOMIC DNA]</scope>
</reference>
<keyword evidence="1" id="KW-0472">Membrane</keyword>
<comment type="caution">
    <text evidence="2">The sequence shown here is derived from an EMBL/GenBank/DDBJ whole genome shotgun (WGS) entry which is preliminary data.</text>
</comment>
<keyword evidence="1" id="KW-0812">Transmembrane</keyword>
<feature type="transmembrane region" description="Helical" evidence="1">
    <location>
        <begin position="46"/>
        <end position="65"/>
    </location>
</feature>
<dbReference type="Proteomes" id="UP000179243">
    <property type="component" value="Unassembled WGS sequence"/>
</dbReference>
<proteinExistence type="predicted"/>
<evidence type="ECO:0000313" key="2">
    <source>
        <dbReference type="EMBL" id="OGK01447.1"/>
    </source>
</evidence>